<dbReference type="RefSeq" id="WP_003124327.1">
    <property type="nucleotide sequence ID" value="NZ_AP031604.1"/>
</dbReference>
<dbReference type="PANTHER" id="PTHR30509">
    <property type="entry name" value="P-HYDROXYBENZOIC ACID EFFLUX PUMP SUBUNIT-RELATED"/>
    <property type="match status" value="1"/>
</dbReference>
<accession>A0A0C7D219</accession>
<comment type="caution">
    <text evidence="7">The sequence shown here is derived from an EMBL/GenBank/DDBJ whole genome shotgun (WGS) entry which is preliminary data.</text>
</comment>
<evidence type="ECO:0000256" key="5">
    <source>
        <dbReference type="ARBA" id="ARBA00022989"/>
    </source>
</evidence>
<keyword evidence="3" id="KW-1003">Cell membrane</keyword>
<evidence type="ECO:0000256" key="6">
    <source>
        <dbReference type="ARBA" id="ARBA00023136"/>
    </source>
</evidence>
<reference evidence="7 8" key="1">
    <citation type="submission" date="2017-05" db="EMBL/GenBank/DDBJ databases">
        <authorList>
            <person name="Song R."/>
            <person name="Chenine A.L."/>
            <person name="Ruprecht R.M."/>
        </authorList>
    </citation>
    <scope>NUCLEOTIDE SEQUENCE [LARGE SCALE GENOMIC DNA]</scope>
    <source>
        <strain evidence="7 8">S567_C10_BS</strain>
    </source>
</reference>
<dbReference type="InterPro" id="IPR006726">
    <property type="entry name" value="PHBA_efflux_AaeB/fusaric-R"/>
</dbReference>
<keyword evidence="6" id="KW-0472">Membrane</keyword>
<organism evidence="7 8">
    <name type="scientific">Pseudomonas aeruginosa</name>
    <dbReference type="NCBI Taxonomy" id="287"/>
    <lineage>
        <taxon>Bacteria</taxon>
        <taxon>Pseudomonadati</taxon>
        <taxon>Pseudomonadota</taxon>
        <taxon>Gammaproteobacteria</taxon>
        <taxon>Pseudomonadales</taxon>
        <taxon>Pseudomonadaceae</taxon>
        <taxon>Pseudomonas</taxon>
    </lineage>
</organism>
<accession>A0A1S1C7R0</accession>
<evidence type="ECO:0000313" key="7">
    <source>
        <dbReference type="EMBL" id="OTI58909.1"/>
    </source>
</evidence>
<dbReference type="EMBL" id="NFFZ01000012">
    <property type="protein sequence ID" value="OTI58909.1"/>
    <property type="molecule type" value="Genomic_DNA"/>
</dbReference>
<evidence type="ECO:0000256" key="3">
    <source>
        <dbReference type="ARBA" id="ARBA00022475"/>
    </source>
</evidence>
<sequence length="664" mass="73062">MPIHWKPFLAPSTLALKFAIKTLLAGGLALWCAFRFDLEQPQWALMTVLIVSQPLSGMVVAKGLFRLLGTLVGTAMSVLMIALFAQAPWLFLLAISLWLGLCTAASTSLRNHVSYAFVLSGYTVAIIGLPAVDQPLLVFEQAVARCTEICLGIICASAVSAILWPQRVEQNLDKQAHATWLLGMQAARGEIDPRQRQPQGLLNALSKIVEVDAQRDHAWFEGERGRRRAGALALLSRDLLSLLRTARGVARQRARLSEEEERRVERWLAALASALEGADPASMLALREELAQVAVEPQWSNDQRYLLTRCSVLLLKAVNAEKGMRAVASGEVEGRVGSAGTLSWHRDLQMALFYGARSALALLGLSVYWIYTAWPAASGAMLLAAVVCSLFANRDNAVAIGLSFLRGIVYAIPAAMLVSQWLLPQWNGFPLLCLAMGVPLFFATLGMAVPVTAGTATSFAIHFIVLVAPRNQMDYNLATLLNSAQGVLIGVGFAVVIFRLLTLRPGWLTRRLLDATCVDLGRLTRRPLAQAENWFGGRMADRLLRLARHANLLPEQERRRWDDGLLALDLGNELIHLRACLEGARGVLRKARDRFLGELGELLEAGPAGPRSDRLERISLPLREALERDARHDDEASRLARAALAQLLFTWQQWCHQEESHESA</sequence>
<gene>
    <name evidence="7" type="ORF">CAZ10_22130</name>
</gene>
<comment type="subcellular location">
    <subcellularLocation>
        <location evidence="1">Cell membrane</location>
        <topology evidence="1">Multi-pass membrane protein</topology>
    </subcellularLocation>
</comment>
<proteinExistence type="predicted"/>
<dbReference type="GO" id="GO:0005886">
    <property type="term" value="C:plasma membrane"/>
    <property type="evidence" value="ECO:0007669"/>
    <property type="project" value="UniProtKB-SubCell"/>
</dbReference>
<dbReference type="GO" id="GO:0022857">
    <property type="term" value="F:transmembrane transporter activity"/>
    <property type="evidence" value="ECO:0007669"/>
    <property type="project" value="InterPro"/>
</dbReference>
<keyword evidence="5" id="KW-1133">Transmembrane helix</keyword>
<evidence type="ECO:0000313" key="8">
    <source>
        <dbReference type="Proteomes" id="UP000194857"/>
    </source>
</evidence>
<keyword evidence="2" id="KW-0813">Transport</keyword>
<evidence type="ECO:0000256" key="1">
    <source>
        <dbReference type="ARBA" id="ARBA00004651"/>
    </source>
</evidence>
<name>A0A0C7D219_PSEAI</name>
<dbReference type="Proteomes" id="UP000194857">
    <property type="component" value="Unassembled WGS sequence"/>
</dbReference>
<protein>
    <submittedName>
        <fullName evidence="7">Fusaric acid resistance protein</fullName>
    </submittedName>
</protein>
<dbReference type="PANTHER" id="PTHR30509:SF9">
    <property type="entry name" value="MULTIDRUG RESISTANCE PROTEIN MDTO"/>
    <property type="match status" value="1"/>
</dbReference>
<dbReference type="AlphaFoldDB" id="A0A0C7D219"/>
<keyword evidence="4" id="KW-0812">Transmembrane</keyword>
<dbReference type="Pfam" id="PF04632">
    <property type="entry name" value="FUSC"/>
    <property type="match status" value="1"/>
</dbReference>
<evidence type="ECO:0000256" key="4">
    <source>
        <dbReference type="ARBA" id="ARBA00022692"/>
    </source>
</evidence>
<evidence type="ECO:0000256" key="2">
    <source>
        <dbReference type="ARBA" id="ARBA00022448"/>
    </source>
</evidence>